<dbReference type="InterPro" id="IPR011195">
    <property type="entry name" value="UCP010256"/>
</dbReference>
<dbReference type="RefSeq" id="WP_078980450.1">
    <property type="nucleotide sequence ID" value="NZ_MWQN01000002.1"/>
</dbReference>
<dbReference type="InterPro" id="IPR002035">
    <property type="entry name" value="VWF_A"/>
</dbReference>
<dbReference type="SUPFAM" id="SSF53300">
    <property type="entry name" value="vWA-like"/>
    <property type="match status" value="1"/>
</dbReference>
<dbReference type="AlphaFoldDB" id="A0A1T3NR52"/>
<sequence>MNARSPLDAATLRAAANAPTRRDGVEVLVGFARTVRAAGVAADPERVRVFLAAAAELGADRREGTYWAGRLALCSAPQEVARYDAAFAAYFGAEQPVPGRRRPRVDVERAVGVPDTASAPPQGDERDGEARVAAADRTEILRRRDIASLDPAARAELRRLLALLRPAAPSRRTRRHRPARHGRIDRTRTVRAALRTGELDRLHRAERTVRPRRLVLLLDVSGSMAPYADALLRFGHAAVRRRPGTEVFTVGTRLTRISRELGHTDPDRALAAASGVVPDFSGGTRLGDQLHAFLTHWGRRGVARGAVVVIASDGWERGDPEPLAVAMARLHRLAHRVIWVNPHRARDGYQPLAAGMAAALPYVDDFVAGHSLAALEELCALLVDERGAR</sequence>
<evidence type="ECO:0000313" key="3">
    <source>
        <dbReference type="Proteomes" id="UP000190037"/>
    </source>
</evidence>
<dbReference type="Proteomes" id="UP000190037">
    <property type="component" value="Unassembled WGS sequence"/>
</dbReference>
<dbReference type="PANTHER" id="PTHR39338:SF6">
    <property type="entry name" value="BLL5662 PROTEIN"/>
    <property type="match status" value="1"/>
</dbReference>
<accession>A0A1T3NR52</accession>
<evidence type="ECO:0000259" key="1">
    <source>
        <dbReference type="SMART" id="SM00327"/>
    </source>
</evidence>
<dbReference type="InterPro" id="IPR036465">
    <property type="entry name" value="vWFA_dom_sf"/>
</dbReference>
<name>A0A1T3NR52_9ACTN</name>
<dbReference type="Pfam" id="PF05762">
    <property type="entry name" value="VWA_CoxE"/>
    <property type="match status" value="1"/>
</dbReference>
<reference evidence="2 3" key="1">
    <citation type="submission" date="2017-03" db="EMBL/GenBank/DDBJ databases">
        <title>Draft genome sequence of Streptomyces scabrisporus NF3, endophyte isolated from Amphipterygium adstringens.</title>
        <authorList>
            <person name="Vazquez M."/>
            <person name="Ceapa C.D."/>
            <person name="Rodriguez Luna D."/>
            <person name="Sanchez Esquivel S."/>
        </authorList>
    </citation>
    <scope>NUCLEOTIDE SEQUENCE [LARGE SCALE GENOMIC DNA]</scope>
    <source>
        <strain evidence="2 3">NF3</strain>
    </source>
</reference>
<comment type="caution">
    <text evidence="2">The sequence shown here is derived from an EMBL/GenBank/DDBJ whole genome shotgun (WGS) entry which is preliminary data.</text>
</comment>
<dbReference type="SMART" id="SM00327">
    <property type="entry name" value="VWA"/>
    <property type="match status" value="1"/>
</dbReference>
<protein>
    <recommendedName>
        <fullName evidence="1">VWFA domain-containing protein</fullName>
    </recommendedName>
</protein>
<dbReference type="PANTHER" id="PTHR39338">
    <property type="entry name" value="BLL5662 PROTEIN-RELATED"/>
    <property type="match status" value="1"/>
</dbReference>
<dbReference type="CDD" id="cd00198">
    <property type="entry name" value="vWFA"/>
    <property type="match status" value="1"/>
</dbReference>
<organism evidence="2 3">
    <name type="scientific">Embleya scabrispora</name>
    <dbReference type="NCBI Taxonomy" id="159449"/>
    <lineage>
        <taxon>Bacteria</taxon>
        <taxon>Bacillati</taxon>
        <taxon>Actinomycetota</taxon>
        <taxon>Actinomycetes</taxon>
        <taxon>Kitasatosporales</taxon>
        <taxon>Streptomycetaceae</taxon>
        <taxon>Embleya</taxon>
    </lineage>
</organism>
<dbReference type="STRING" id="159449.B4N89_34805"/>
<proteinExistence type="predicted"/>
<dbReference type="OrthoDB" id="9790469at2"/>
<dbReference type="Gene3D" id="3.40.50.410">
    <property type="entry name" value="von Willebrand factor, type A domain"/>
    <property type="match status" value="1"/>
</dbReference>
<gene>
    <name evidence="2" type="ORF">B4N89_34805</name>
</gene>
<dbReference type="EMBL" id="MWQN01000002">
    <property type="protein sequence ID" value="OPC79234.1"/>
    <property type="molecule type" value="Genomic_DNA"/>
</dbReference>
<dbReference type="InterPro" id="IPR008912">
    <property type="entry name" value="Uncharacterised_CoxE"/>
</dbReference>
<keyword evidence="3" id="KW-1185">Reference proteome</keyword>
<feature type="domain" description="VWFA" evidence="1">
    <location>
        <begin position="211"/>
        <end position="376"/>
    </location>
</feature>
<evidence type="ECO:0000313" key="2">
    <source>
        <dbReference type="EMBL" id="OPC79234.1"/>
    </source>
</evidence>
<dbReference type="PIRSF" id="PIRSF010256">
    <property type="entry name" value="CoxE_vWa"/>
    <property type="match status" value="1"/>
</dbReference>